<evidence type="ECO:0000313" key="1">
    <source>
        <dbReference type="EMBL" id="TNN32942.1"/>
    </source>
</evidence>
<proteinExistence type="predicted"/>
<evidence type="ECO:0000313" key="2">
    <source>
        <dbReference type="Proteomes" id="UP000314294"/>
    </source>
</evidence>
<dbReference type="Proteomes" id="UP000314294">
    <property type="component" value="Unassembled WGS sequence"/>
</dbReference>
<sequence>MPFRGGAGSFGIHYRSIGRHLYRTAESANLPSQSGRLYSVFHGGVTIMTPTIKQSFCPVCQGKYKALAQHLKRAHFMNNLEERRLVKHGHRAVFGCKYLSSRLDKHLQEGHPELTRNRMATEAMGARRTETVKLLGD</sequence>
<protein>
    <submittedName>
        <fullName evidence="1">Uncharacterized protein</fullName>
    </submittedName>
</protein>
<comment type="caution">
    <text evidence="1">The sequence shown here is derived from an EMBL/GenBank/DDBJ whole genome shotgun (WGS) entry which is preliminary data.</text>
</comment>
<keyword evidence="2" id="KW-1185">Reference proteome</keyword>
<dbReference type="EMBL" id="SRLO01002422">
    <property type="protein sequence ID" value="TNN32942.1"/>
    <property type="molecule type" value="Genomic_DNA"/>
</dbReference>
<dbReference type="OrthoDB" id="8964969at2759"/>
<dbReference type="AlphaFoldDB" id="A0A4Z2EXG5"/>
<accession>A0A4Z2EXG5</accession>
<gene>
    <name evidence="1" type="ORF">EYF80_056892</name>
</gene>
<reference evidence="1 2" key="1">
    <citation type="submission" date="2019-03" db="EMBL/GenBank/DDBJ databases">
        <title>First draft genome of Liparis tanakae, snailfish: a comprehensive survey of snailfish specific genes.</title>
        <authorList>
            <person name="Kim W."/>
            <person name="Song I."/>
            <person name="Jeong J.-H."/>
            <person name="Kim D."/>
            <person name="Kim S."/>
            <person name="Ryu S."/>
            <person name="Song J.Y."/>
            <person name="Lee S.K."/>
        </authorList>
    </citation>
    <scope>NUCLEOTIDE SEQUENCE [LARGE SCALE GENOMIC DNA]</scope>
    <source>
        <tissue evidence="1">Muscle</tissue>
    </source>
</reference>
<organism evidence="1 2">
    <name type="scientific">Liparis tanakae</name>
    <name type="common">Tanaka's snailfish</name>
    <dbReference type="NCBI Taxonomy" id="230148"/>
    <lineage>
        <taxon>Eukaryota</taxon>
        <taxon>Metazoa</taxon>
        <taxon>Chordata</taxon>
        <taxon>Craniata</taxon>
        <taxon>Vertebrata</taxon>
        <taxon>Euteleostomi</taxon>
        <taxon>Actinopterygii</taxon>
        <taxon>Neopterygii</taxon>
        <taxon>Teleostei</taxon>
        <taxon>Neoteleostei</taxon>
        <taxon>Acanthomorphata</taxon>
        <taxon>Eupercaria</taxon>
        <taxon>Perciformes</taxon>
        <taxon>Cottioidei</taxon>
        <taxon>Cottales</taxon>
        <taxon>Liparidae</taxon>
        <taxon>Liparis</taxon>
    </lineage>
</organism>
<name>A0A4Z2EXG5_9TELE</name>